<comment type="caution">
    <text evidence="8">The sequence shown here is derived from an EMBL/GenBank/DDBJ whole genome shotgun (WGS) entry which is preliminary data.</text>
</comment>
<feature type="compositionally biased region" description="Low complexity" evidence="6">
    <location>
        <begin position="216"/>
        <end position="225"/>
    </location>
</feature>
<feature type="region of interest" description="Disordered" evidence="6">
    <location>
        <begin position="194"/>
        <end position="264"/>
    </location>
</feature>
<accession>A0A482XFH4</accession>
<evidence type="ECO:0000256" key="1">
    <source>
        <dbReference type="ARBA" id="ARBA00004123"/>
    </source>
</evidence>
<keyword evidence="2" id="KW-0156">Chromatin regulator</keyword>
<protein>
    <recommendedName>
        <fullName evidence="7">Chromo domain-containing protein</fullName>
    </recommendedName>
</protein>
<evidence type="ECO:0000256" key="3">
    <source>
        <dbReference type="ARBA" id="ARBA00023015"/>
    </source>
</evidence>
<gene>
    <name evidence="8" type="ORF">LSTR_LSTR002227</name>
</gene>
<dbReference type="Gene3D" id="2.30.30.140">
    <property type="match status" value="1"/>
</dbReference>
<dbReference type="InterPro" id="IPR016197">
    <property type="entry name" value="Chromo-like_dom_sf"/>
</dbReference>
<evidence type="ECO:0000256" key="4">
    <source>
        <dbReference type="ARBA" id="ARBA00023163"/>
    </source>
</evidence>
<dbReference type="GO" id="GO:0005634">
    <property type="term" value="C:nucleus"/>
    <property type="evidence" value="ECO:0007669"/>
    <property type="project" value="UniProtKB-SubCell"/>
</dbReference>
<dbReference type="InterPro" id="IPR038217">
    <property type="entry name" value="MRG_C_sf"/>
</dbReference>
<feature type="compositionally biased region" description="Low complexity" evidence="6">
    <location>
        <begin position="305"/>
        <end position="314"/>
    </location>
</feature>
<feature type="compositionally biased region" description="Basic and acidic residues" evidence="6">
    <location>
        <begin position="315"/>
        <end position="336"/>
    </location>
</feature>
<feature type="region of interest" description="Disordered" evidence="6">
    <location>
        <begin position="84"/>
        <end position="123"/>
    </location>
</feature>
<keyword evidence="3" id="KW-0805">Transcription regulation</keyword>
<evidence type="ECO:0000313" key="9">
    <source>
        <dbReference type="Proteomes" id="UP000291343"/>
    </source>
</evidence>
<feature type="compositionally biased region" description="Basic and acidic residues" evidence="6">
    <location>
        <begin position="291"/>
        <end position="300"/>
    </location>
</feature>
<dbReference type="Proteomes" id="UP000291343">
    <property type="component" value="Unassembled WGS sequence"/>
</dbReference>
<feature type="region of interest" description="Disordered" evidence="6">
    <location>
        <begin position="291"/>
        <end position="353"/>
    </location>
</feature>
<evidence type="ECO:0000313" key="8">
    <source>
        <dbReference type="EMBL" id="RZF44454.1"/>
    </source>
</evidence>
<dbReference type="GO" id="GO:0006325">
    <property type="term" value="P:chromatin organization"/>
    <property type="evidence" value="ECO:0007669"/>
    <property type="project" value="UniProtKB-KW"/>
</dbReference>
<feature type="compositionally biased region" description="Basic and acidic residues" evidence="6">
    <location>
        <begin position="150"/>
        <end position="173"/>
    </location>
</feature>
<dbReference type="PANTHER" id="PTHR10880">
    <property type="entry name" value="MORTALITY FACTOR 4-LIKE PROTEIN"/>
    <property type="match status" value="1"/>
</dbReference>
<dbReference type="InParanoid" id="A0A482XFH4"/>
<evidence type="ECO:0000256" key="5">
    <source>
        <dbReference type="ARBA" id="ARBA00023242"/>
    </source>
</evidence>
<name>A0A482XFH4_LAOST</name>
<sequence length="534" mass="61523">MSAVEEVDCEGHMFEAGEKVLCFHGPLIYESKCQQVRICEESKKPEYLIHYLGWNKNWDEWVPESRILKYNEINVKKQQELERAVSKVKERKSRRKGTNTESKNSDSSSQSSPSTSSQSSSNLLVEEFSLPRVVIERHLSTDESTPETSTRPELKEDGNGKTDDEQVHIKQEVNRSDDTCDVNVKIEDECITGSLEGCDTSSDKESKRISQRRSSRLSVESRTSSQEQETTIKEECDVLESSRNLIEESFENEKGPNYSSGKAEGVFPLTENNLKLKNTLIDKETLEKPADAAAKIERRRSSAKSENGSSSLENGSDKPKRRSSVDTKKSTSEEAQQKSSAISKENVDQFSTDPLKKPGLDKFTFKKKLKPYTFPKELKTFLLDDWDFITRQHKLCFLPAQSTMEKICKHFISMHDGVEKEEVEWIMSFLRSYFDVALGHRLLYKFERIQYGDILKLHPSKKMSEIYGGPHILRLINYMEENLEWSNMEEKYFDVCSKVMASFLQYLIQKSYVYCSSNVYYFATVDYHRADNLS</sequence>
<proteinExistence type="predicted"/>
<dbReference type="Gene3D" id="1.10.274.30">
    <property type="entry name" value="MRG domain"/>
    <property type="match status" value="1"/>
</dbReference>
<dbReference type="Pfam" id="PF05712">
    <property type="entry name" value="MRG"/>
    <property type="match status" value="1"/>
</dbReference>
<dbReference type="STRING" id="195883.A0A482XFH4"/>
<organism evidence="8 9">
    <name type="scientific">Laodelphax striatellus</name>
    <name type="common">Small brown planthopper</name>
    <name type="synonym">Delphax striatella</name>
    <dbReference type="NCBI Taxonomy" id="195883"/>
    <lineage>
        <taxon>Eukaryota</taxon>
        <taxon>Metazoa</taxon>
        <taxon>Ecdysozoa</taxon>
        <taxon>Arthropoda</taxon>
        <taxon>Hexapoda</taxon>
        <taxon>Insecta</taxon>
        <taxon>Pterygota</taxon>
        <taxon>Neoptera</taxon>
        <taxon>Paraneoptera</taxon>
        <taxon>Hemiptera</taxon>
        <taxon>Auchenorrhyncha</taxon>
        <taxon>Fulgoroidea</taxon>
        <taxon>Delphacidae</taxon>
        <taxon>Criomorphinae</taxon>
        <taxon>Laodelphax</taxon>
    </lineage>
</organism>
<dbReference type="SMART" id="SM00298">
    <property type="entry name" value="CHROMO"/>
    <property type="match status" value="1"/>
</dbReference>
<dbReference type="EMBL" id="QKKF02010496">
    <property type="protein sequence ID" value="RZF44454.1"/>
    <property type="molecule type" value="Genomic_DNA"/>
</dbReference>
<evidence type="ECO:0000256" key="6">
    <source>
        <dbReference type="SAM" id="MobiDB-lite"/>
    </source>
</evidence>
<dbReference type="InterPro" id="IPR053820">
    <property type="entry name" value="MSL3_chromo-like"/>
</dbReference>
<feature type="region of interest" description="Disordered" evidence="6">
    <location>
        <begin position="137"/>
        <end position="173"/>
    </location>
</feature>
<feature type="domain" description="Chromo" evidence="7">
    <location>
        <begin position="14"/>
        <end position="83"/>
    </location>
</feature>
<dbReference type="Pfam" id="PF22732">
    <property type="entry name" value="MSL3_chromo-like"/>
    <property type="match status" value="1"/>
</dbReference>
<dbReference type="SUPFAM" id="SSF54160">
    <property type="entry name" value="Chromo domain-like"/>
    <property type="match status" value="1"/>
</dbReference>
<dbReference type="PANTHER" id="PTHR10880:SF15">
    <property type="entry name" value="MSL COMPLEX SUBUNIT 3"/>
    <property type="match status" value="1"/>
</dbReference>
<dbReference type="OrthoDB" id="124855at2759"/>
<feature type="compositionally biased region" description="Low complexity" evidence="6">
    <location>
        <begin position="105"/>
        <end position="121"/>
    </location>
</feature>
<dbReference type="CDD" id="cd18983">
    <property type="entry name" value="CBD_MSL3_like"/>
    <property type="match status" value="1"/>
</dbReference>
<dbReference type="InterPro" id="IPR000953">
    <property type="entry name" value="Chromo/chromo_shadow_dom"/>
</dbReference>
<keyword evidence="5" id="KW-0539">Nucleus</keyword>
<dbReference type="GO" id="GO:0035267">
    <property type="term" value="C:NuA4 histone acetyltransferase complex"/>
    <property type="evidence" value="ECO:0007669"/>
    <property type="project" value="TreeGrafter"/>
</dbReference>
<evidence type="ECO:0000259" key="7">
    <source>
        <dbReference type="SMART" id="SM00298"/>
    </source>
</evidence>
<dbReference type="SMR" id="A0A482XFH4"/>
<reference evidence="8 9" key="1">
    <citation type="journal article" date="2017" name="Gigascience">
        <title>Genome sequence of the small brown planthopper, Laodelphax striatellus.</title>
        <authorList>
            <person name="Zhu J."/>
            <person name="Jiang F."/>
            <person name="Wang X."/>
            <person name="Yang P."/>
            <person name="Bao Y."/>
            <person name="Zhao W."/>
            <person name="Wang W."/>
            <person name="Lu H."/>
            <person name="Wang Q."/>
            <person name="Cui N."/>
            <person name="Li J."/>
            <person name="Chen X."/>
            <person name="Luo L."/>
            <person name="Yu J."/>
            <person name="Kang L."/>
            <person name="Cui F."/>
        </authorList>
    </citation>
    <scope>NUCLEOTIDE SEQUENCE [LARGE SCALE GENOMIC DNA]</scope>
    <source>
        <strain evidence="8">Lst14</strain>
    </source>
</reference>
<keyword evidence="9" id="KW-1185">Reference proteome</keyword>
<comment type="subcellular location">
    <subcellularLocation>
        <location evidence="1">Nucleus</location>
    </subcellularLocation>
</comment>
<dbReference type="InterPro" id="IPR026541">
    <property type="entry name" value="MRG_dom"/>
</dbReference>
<dbReference type="InterPro" id="IPR008676">
    <property type="entry name" value="MRG"/>
</dbReference>
<evidence type="ECO:0000256" key="2">
    <source>
        <dbReference type="ARBA" id="ARBA00022853"/>
    </source>
</evidence>
<feature type="compositionally biased region" description="Polar residues" evidence="6">
    <location>
        <begin position="337"/>
        <end position="352"/>
    </location>
</feature>
<dbReference type="PROSITE" id="PS51640">
    <property type="entry name" value="MRG"/>
    <property type="match status" value="1"/>
</dbReference>
<keyword evidence="4" id="KW-0804">Transcription</keyword>
<dbReference type="GO" id="GO:0006355">
    <property type="term" value="P:regulation of DNA-templated transcription"/>
    <property type="evidence" value="ECO:0007669"/>
    <property type="project" value="InterPro"/>
</dbReference>
<dbReference type="AlphaFoldDB" id="A0A482XFH4"/>